<protein>
    <recommendedName>
        <fullName evidence="3">CHK kinase-like domain-containing protein</fullName>
    </recommendedName>
</protein>
<dbReference type="Pfam" id="PF02958">
    <property type="entry name" value="EcKL"/>
    <property type="match status" value="1"/>
</dbReference>
<dbReference type="InterPro" id="IPR004119">
    <property type="entry name" value="EcKL"/>
</dbReference>
<dbReference type="AlphaFoldDB" id="A0AAV2QBL8"/>
<feature type="non-terminal residue" evidence="1">
    <location>
        <position position="137"/>
    </location>
</feature>
<proteinExistence type="predicted"/>
<evidence type="ECO:0008006" key="3">
    <source>
        <dbReference type="Google" id="ProtNLM"/>
    </source>
</evidence>
<dbReference type="EMBL" id="CAXKWB010005680">
    <property type="protein sequence ID" value="CAL4079395.1"/>
    <property type="molecule type" value="Genomic_DNA"/>
</dbReference>
<gene>
    <name evidence="1" type="ORF">MNOR_LOCUS10989</name>
</gene>
<comment type="caution">
    <text evidence="1">The sequence shown here is derived from an EMBL/GenBank/DDBJ whole genome shotgun (WGS) entry which is preliminary data.</text>
</comment>
<name>A0AAV2QBL8_MEGNR</name>
<sequence length="137" mass="15783">MEDLRARGFKMFDRKKGVDRAHGMLVLNELGRLHAASLLKEKYIGSDSFEKYGVLEDEWALMKSDPKMSEMAQQMYAGSLNGSIKLLEKISGYENTVEWLKEIQPKILDLILDLFKPSEKFGVIIHGDCWNNNILFR</sequence>
<evidence type="ECO:0000313" key="2">
    <source>
        <dbReference type="Proteomes" id="UP001497623"/>
    </source>
</evidence>
<accession>A0AAV2QBL8</accession>
<dbReference type="PANTHER" id="PTHR11012:SF30">
    <property type="entry name" value="PROTEIN KINASE-LIKE DOMAIN-CONTAINING"/>
    <property type="match status" value="1"/>
</dbReference>
<dbReference type="SUPFAM" id="SSF56112">
    <property type="entry name" value="Protein kinase-like (PK-like)"/>
    <property type="match status" value="1"/>
</dbReference>
<reference evidence="1 2" key="1">
    <citation type="submission" date="2024-05" db="EMBL/GenBank/DDBJ databases">
        <authorList>
            <person name="Wallberg A."/>
        </authorList>
    </citation>
    <scope>NUCLEOTIDE SEQUENCE [LARGE SCALE GENOMIC DNA]</scope>
</reference>
<dbReference type="PANTHER" id="PTHR11012">
    <property type="entry name" value="PROTEIN KINASE-LIKE DOMAIN-CONTAINING"/>
    <property type="match status" value="1"/>
</dbReference>
<dbReference type="InterPro" id="IPR011009">
    <property type="entry name" value="Kinase-like_dom_sf"/>
</dbReference>
<evidence type="ECO:0000313" key="1">
    <source>
        <dbReference type="EMBL" id="CAL4079395.1"/>
    </source>
</evidence>
<dbReference type="Proteomes" id="UP001497623">
    <property type="component" value="Unassembled WGS sequence"/>
</dbReference>
<organism evidence="1 2">
    <name type="scientific">Meganyctiphanes norvegica</name>
    <name type="common">Northern krill</name>
    <name type="synonym">Thysanopoda norvegica</name>
    <dbReference type="NCBI Taxonomy" id="48144"/>
    <lineage>
        <taxon>Eukaryota</taxon>
        <taxon>Metazoa</taxon>
        <taxon>Ecdysozoa</taxon>
        <taxon>Arthropoda</taxon>
        <taxon>Crustacea</taxon>
        <taxon>Multicrustacea</taxon>
        <taxon>Malacostraca</taxon>
        <taxon>Eumalacostraca</taxon>
        <taxon>Eucarida</taxon>
        <taxon>Euphausiacea</taxon>
        <taxon>Euphausiidae</taxon>
        <taxon>Meganyctiphanes</taxon>
    </lineage>
</organism>
<keyword evidence="2" id="KW-1185">Reference proteome</keyword>